<keyword evidence="2" id="KW-1133">Transmembrane helix</keyword>
<dbReference type="OrthoDB" id="45378at2"/>
<dbReference type="Proteomes" id="UP000002382">
    <property type="component" value="Chromosome"/>
</dbReference>
<dbReference type="STRING" id="521045.Kole_1758"/>
<dbReference type="eggNOG" id="ENOG5030M0J">
    <property type="taxonomic scope" value="Bacteria"/>
</dbReference>
<keyword evidence="2" id="KW-0812">Transmembrane</keyword>
<reference evidence="4 5" key="2">
    <citation type="journal article" date="2011" name="J. Bacteriol.">
        <title>Genome Sequence of Kosmotoga olearia Strain TBF 19.5.1, a Thermophilic Bacterium with a Wide Growth Temperature Range, Isolated from the Troll B Oil Platform in the North Sea.</title>
        <authorList>
            <person name="Swithers K.S."/>
            <person name="Dipippo J.L."/>
            <person name="Bruce D.C."/>
            <person name="Detter C."/>
            <person name="Tapia R."/>
            <person name="Han S."/>
            <person name="Goodwin L.A."/>
            <person name="Han J."/>
            <person name="Woyke T."/>
            <person name="Pitluck S."/>
            <person name="Pennacchio L."/>
            <person name="Nolan M."/>
            <person name="Mikhailova N."/>
            <person name="Land M.L."/>
            <person name="Nesbo C.L."/>
            <person name="Gogarten J.P."/>
            <person name="Noll K.M."/>
        </authorList>
    </citation>
    <scope>NUCLEOTIDE SEQUENCE [LARGE SCALE GENOMIC DNA]</scope>
    <source>
        <strain evidence="5">ATCC BAA-1733 / DSM 21960 / TBF 19.5.1</strain>
    </source>
</reference>
<name>C5CFU9_KOSOT</name>
<dbReference type="EMBL" id="CP001634">
    <property type="protein sequence ID" value="ACR80443.1"/>
    <property type="molecule type" value="Genomic_DNA"/>
</dbReference>
<evidence type="ECO:0000313" key="5">
    <source>
        <dbReference type="Proteomes" id="UP000002382"/>
    </source>
</evidence>
<dbReference type="AlphaFoldDB" id="C5CFU9"/>
<proteinExistence type="predicted"/>
<keyword evidence="2" id="KW-0472">Membrane</keyword>
<evidence type="ECO:0000313" key="4">
    <source>
        <dbReference type="EMBL" id="ACR80443.1"/>
    </source>
</evidence>
<evidence type="ECO:0000259" key="3">
    <source>
        <dbReference type="Pfam" id="PF12773"/>
    </source>
</evidence>
<dbReference type="Pfam" id="PF12773">
    <property type="entry name" value="DZR"/>
    <property type="match status" value="1"/>
</dbReference>
<dbReference type="RefSeq" id="WP_015869087.1">
    <property type="nucleotide sequence ID" value="NC_012785.1"/>
</dbReference>
<evidence type="ECO:0000256" key="2">
    <source>
        <dbReference type="SAM" id="Phobius"/>
    </source>
</evidence>
<evidence type="ECO:0000256" key="1">
    <source>
        <dbReference type="SAM" id="MobiDB-lite"/>
    </source>
</evidence>
<sequence length="165" mass="19198">MSSISSPDDFQVGKMIKIIVKIIGGIFTLVGTLMLVIAMMSFFVPTMYYAFPNFFLLFFSGFILVKIGRSISRLFPKKEVPQEKKESSEKVEKKRDRERYEHRRYTALRKYVRCHECDAENPPDAFRCVKCGASFENKKVCSLCYKLVDKDVRFCKNCGHDFNLD</sequence>
<protein>
    <recommendedName>
        <fullName evidence="3">DZANK-type domain-containing protein</fullName>
    </recommendedName>
</protein>
<feature type="transmembrane region" description="Helical" evidence="2">
    <location>
        <begin position="49"/>
        <end position="68"/>
    </location>
</feature>
<feature type="transmembrane region" description="Helical" evidence="2">
    <location>
        <begin position="20"/>
        <end position="43"/>
    </location>
</feature>
<keyword evidence="5" id="KW-1185">Reference proteome</keyword>
<feature type="domain" description="DZANK-type" evidence="3">
    <location>
        <begin position="114"/>
        <end position="159"/>
    </location>
</feature>
<gene>
    <name evidence="4" type="ordered locus">Kole_1758</name>
</gene>
<reference evidence="4 5" key="1">
    <citation type="submission" date="2009-06" db="EMBL/GenBank/DDBJ databases">
        <title>Complete sequence of Thermotogales bacterium TBF 19.5.1.</title>
        <authorList>
            <consortium name="US DOE Joint Genome Institute"/>
            <person name="Lucas S."/>
            <person name="Copeland A."/>
            <person name="Lapidus A."/>
            <person name="Glavina del Rio T."/>
            <person name="Tice H."/>
            <person name="Bruce D."/>
            <person name="Goodwin L."/>
            <person name="Pitluck S."/>
            <person name="Chertkov O."/>
            <person name="Brettin T."/>
            <person name="Detter J.C."/>
            <person name="Han C."/>
            <person name="Schmutz J."/>
            <person name="Larimer F."/>
            <person name="Land M."/>
            <person name="Hauser L."/>
            <person name="Kyrpides N."/>
            <person name="Ovchinnikova G."/>
            <person name="Noll K."/>
        </authorList>
    </citation>
    <scope>NUCLEOTIDE SEQUENCE [LARGE SCALE GENOMIC DNA]</scope>
    <source>
        <strain evidence="5">ATCC BAA-1733 / DSM 21960 / TBF 19.5.1</strain>
    </source>
</reference>
<accession>C5CFU9</accession>
<feature type="region of interest" description="Disordered" evidence="1">
    <location>
        <begin position="79"/>
        <end position="99"/>
    </location>
</feature>
<organism evidence="4 5">
    <name type="scientific">Kosmotoga olearia (strain ATCC BAA-1733 / DSM 21960 / TBF 19.5.1)</name>
    <dbReference type="NCBI Taxonomy" id="521045"/>
    <lineage>
        <taxon>Bacteria</taxon>
        <taxon>Thermotogati</taxon>
        <taxon>Thermotogota</taxon>
        <taxon>Thermotogae</taxon>
        <taxon>Kosmotogales</taxon>
        <taxon>Kosmotogaceae</taxon>
        <taxon>Kosmotoga</taxon>
    </lineage>
</organism>
<dbReference type="HOGENOM" id="CLU_1608686_0_0_0"/>
<dbReference type="InterPro" id="IPR025874">
    <property type="entry name" value="DZR"/>
</dbReference>
<dbReference type="KEGG" id="kol:Kole_1758"/>